<dbReference type="Pfam" id="PF09502">
    <property type="entry name" value="HrpB4"/>
    <property type="match status" value="1"/>
</dbReference>
<reference evidence="1 2" key="1">
    <citation type="submission" date="2020-05" db="EMBL/GenBank/DDBJ databases">
        <title>Aquincola sp. isolate from soil.</title>
        <authorList>
            <person name="Han J."/>
            <person name="Kim D.-U."/>
        </authorList>
    </citation>
    <scope>NUCLEOTIDE SEQUENCE [LARGE SCALE GENOMIC DNA]</scope>
    <source>
        <strain evidence="1 2">S2</strain>
    </source>
</reference>
<dbReference type="RefSeq" id="WP_173135690.1">
    <property type="nucleotide sequence ID" value="NZ_JABRWJ010000029.1"/>
</dbReference>
<dbReference type="EMBL" id="JABRWJ010000029">
    <property type="protein sequence ID" value="NRF72446.1"/>
    <property type="molecule type" value="Genomic_DNA"/>
</dbReference>
<sequence length="206" mass="22958">MEHDPAALAAWARGLECKLEQLPQHLHDPARAPWAAWLAQLPTGPARRRVAARLFEQHVAPLPPLDRLSDRDARVALLPRETLLRQLCMLALARRPGVLRCCVDGRTRAGLRSMLGDAFDALVSVGQNGRAPPEHTMRWTPMHWSCQGYYDWAGLLAQGDQALRRIVRLSLPPDLLDVRRAQLPPADLRAAPAVGIMNDLSLEWSC</sequence>
<evidence type="ECO:0000313" key="2">
    <source>
        <dbReference type="Proteomes" id="UP000737171"/>
    </source>
</evidence>
<gene>
    <name evidence="1" type="ORF">HLB44_36405</name>
</gene>
<name>A0ABX2EVH4_9BURK</name>
<evidence type="ECO:0000313" key="1">
    <source>
        <dbReference type="EMBL" id="NRF72446.1"/>
    </source>
</evidence>
<comment type="caution">
    <text evidence="1">The sequence shown here is derived from an EMBL/GenBank/DDBJ whole genome shotgun (WGS) entry which is preliminary data.</text>
</comment>
<accession>A0ABX2EVH4</accession>
<evidence type="ECO:0008006" key="3">
    <source>
        <dbReference type="Google" id="ProtNLM"/>
    </source>
</evidence>
<dbReference type="Proteomes" id="UP000737171">
    <property type="component" value="Unassembled WGS sequence"/>
</dbReference>
<organism evidence="1 2">
    <name type="scientific">Pseudaquabacterium terrae</name>
    <dbReference type="NCBI Taxonomy" id="2732868"/>
    <lineage>
        <taxon>Bacteria</taxon>
        <taxon>Pseudomonadati</taxon>
        <taxon>Pseudomonadota</taxon>
        <taxon>Betaproteobacteria</taxon>
        <taxon>Burkholderiales</taxon>
        <taxon>Sphaerotilaceae</taxon>
        <taxon>Pseudaquabacterium</taxon>
    </lineage>
</organism>
<keyword evidence="2" id="KW-1185">Reference proteome</keyword>
<proteinExistence type="predicted"/>
<protein>
    <recommendedName>
        <fullName evidence="3">Type III secretion protein</fullName>
    </recommendedName>
</protein>
<dbReference type="InterPro" id="IPR013393">
    <property type="entry name" value="T3SS_HrpB4"/>
</dbReference>